<feature type="compositionally biased region" description="Low complexity" evidence="1">
    <location>
        <begin position="95"/>
        <end position="112"/>
    </location>
</feature>
<accession>A0A317T181</accession>
<feature type="region of interest" description="Disordered" evidence="1">
    <location>
        <begin position="1009"/>
        <end position="1031"/>
    </location>
</feature>
<comment type="caution">
    <text evidence="3">The sequence shown here is derived from an EMBL/GenBank/DDBJ whole genome shotgun (WGS) entry which is preliminary data.</text>
</comment>
<dbReference type="Pfam" id="PF25353">
    <property type="entry name" value="PH_2nd_LRR"/>
    <property type="match status" value="1"/>
</dbReference>
<evidence type="ECO:0000256" key="1">
    <source>
        <dbReference type="SAM" id="MobiDB-lite"/>
    </source>
</evidence>
<organism evidence="3 4">
    <name type="scientific">Tuber magnatum</name>
    <name type="common">white Piedmont truffle</name>
    <dbReference type="NCBI Taxonomy" id="42249"/>
    <lineage>
        <taxon>Eukaryota</taxon>
        <taxon>Fungi</taxon>
        <taxon>Dikarya</taxon>
        <taxon>Ascomycota</taxon>
        <taxon>Pezizomycotina</taxon>
        <taxon>Pezizomycetes</taxon>
        <taxon>Pezizales</taxon>
        <taxon>Tuberaceae</taxon>
        <taxon>Tuber</taxon>
    </lineage>
</organism>
<dbReference type="InterPro" id="IPR001849">
    <property type="entry name" value="PH_domain"/>
</dbReference>
<feature type="domain" description="PH" evidence="2">
    <location>
        <begin position="124"/>
        <end position="253"/>
    </location>
</feature>
<evidence type="ECO:0000313" key="3">
    <source>
        <dbReference type="EMBL" id="PWW80354.1"/>
    </source>
</evidence>
<dbReference type="PANTHER" id="PTHR24114">
    <property type="entry name" value="LEUCINE RICH REPEAT FAMILY PROTEIN"/>
    <property type="match status" value="1"/>
</dbReference>
<dbReference type="Gene3D" id="3.80.10.10">
    <property type="entry name" value="Ribonuclease Inhibitor"/>
    <property type="match status" value="1"/>
</dbReference>
<proteinExistence type="predicted"/>
<sequence>MSIPHDASSARRRSFAFFSRPSNPPETDITTWPVRELITKQRPKSAFFTTGGTGYEEVATVVWTNIGSRPKIPTKTPGPRPRSMFVSSRGRDPGSPQAESSASSSTDSSQSDNMPLLHPSSRVIIHSGEVVSGGGLLRRKKEFMVLTTDELLRYKSESKASEAFGLSARSPTTGRTPSIGSAGDLVSEHALVTVMNQVVAVYRFGCEGELACSVQVDHLDGCNGTPSSTILQVGSSREAQEWLDILRQVSQTCRSARPPLAFPDSTVKHIARRLEADKDYSPAHLQIFRTVQRCAKVHGRAGSSEDLHKMYSTICYLVIGIHKVHFVPLPKCPSNNSSSRSTTSLLSTATPSSHGILNLVGIAISDADDSFTLTFRTPCRPPQRVHLASTEAPEIIRSICQASEYLRPNWLIPPFSVDMPQDMKDEPTPEIPPTPGDDYNGFDRTLSAYCKDHCFPALGRCSLICALGTAYDLDASNIVYGIHTDVEDSPRFVLYPPAYSRRRQYTDLELLAVMRSLRWNEAFTSLSFRGINLESLHRIVDTYGTENEPNCSRSGRPIGIKSAGNKRCSLLIHEIRALALCSSKLRRLDVYECMKRKARREDLTGTFSPESGCGIVEAVMPLCRRGLTNCDWFDLTGIELVESDLDWLVDAAASRLAHFRGFELARCGLTERMMTLFLNALATHENTLESLNLCGNPGRIHAPSLNNSMSYFPFLRKLSLSRLLRTSGEDPLLTAETLLRWRLEDLDLSETKLNKETIDAVAAYLASPQSDSLHHLTLTQCGLTSRDVAVLMGSMSRAPGKPRHMHLYVGQNPLSKHHDALVECILSGTTPSHLTMRMVDYPKEEMFREFVTAMTVNKTIRFLDISKVSLPYEAGQETCAALGALFAKNSALKELDISGEQAVLESASLGAGLISALSRLSENKTLEILRIELQSLGTPGAMGLASMLTKNTALKEIHCEMNEIHLQGFSAMVNAMEQNKTVLYLPRMDRDRVEHVKYLKDKLFQPSKSAVRSAANNHKGKEEKKEHHHKKLRRLNKGEKKVALADGVLGATGTEQSLMLLDEKWESETQRLLKFLTRNARLYYEKHNDGA</sequence>
<keyword evidence="4" id="KW-1185">Reference proteome</keyword>
<dbReference type="SMART" id="SM00233">
    <property type="entry name" value="PH"/>
    <property type="match status" value="1"/>
</dbReference>
<gene>
    <name evidence="3" type="ORF">C7212DRAFT_171830</name>
</gene>
<dbReference type="SUPFAM" id="SSF52047">
    <property type="entry name" value="RNI-like"/>
    <property type="match status" value="1"/>
</dbReference>
<dbReference type="STRING" id="42249.A0A317T181"/>
<dbReference type="InterPro" id="IPR032675">
    <property type="entry name" value="LRR_dom_sf"/>
</dbReference>
<feature type="region of interest" description="Disordered" evidence="1">
    <location>
        <begin position="68"/>
        <end position="119"/>
    </location>
</feature>
<dbReference type="PANTHER" id="PTHR24114:SF2">
    <property type="entry name" value="F-BOX DOMAIN-CONTAINING PROTEIN-RELATED"/>
    <property type="match status" value="1"/>
</dbReference>
<reference evidence="3 4" key="1">
    <citation type="submission" date="2018-03" db="EMBL/GenBank/DDBJ databases">
        <title>Genomes of Pezizomycetes fungi and the evolution of truffles.</title>
        <authorList>
            <person name="Murat C."/>
            <person name="Payen T."/>
            <person name="Noel B."/>
            <person name="Kuo A."/>
            <person name="Martin F.M."/>
        </authorList>
    </citation>
    <scope>NUCLEOTIDE SEQUENCE [LARGE SCALE GENOMIC DNA]</scope>
    <source>
        <strain evidence="3">091103-1</strain>
    </source>
</reference>
<protein>
    <submittedName>
        <fullName evidence="3">RNI-like protein</fullName>
    </submittedName>
</protein>
<dbReference type="OrthoDB" id="120976at2759"/>
<dbReference type="InterPro" id="IPR052394">
    <property type="entry name" value="LRR-containing"/>
</dbReference>
<evidence type="ECO:0000313" key="4">
    <source>
        <dbReference type="Proteomes" id="UP000246991"/>
    </source>
</evidence>
<dbReference type="AlphaFoldDB" id="A0A317T181"/>
<dbReference type="InterPro" id="IPR057334">
    <property type="entry name" value="PH_2nd_LRR"/>
</dbReference>
<dbReference type="EMBL" id="PYWC01000003">
    <property type="protein sequence ID" value="PWW80354.1"/>
    <property type="molecule type" value="Genomic_DNA"/>
</dbReference>
<evidence type="ECO:0000259" key="2">
    <source>
        <dbReference type="SMART" id="SM00233"/>
    </source>
</evidence>
<feature type="region of interest" description="Disordered" evidence="1">
    <location>
        <begin position="1"/>
        <end position="29"/>
    </location>
</feature>
<dbReference type="Proteomes" id="UP000246991">
    <property type="component" value="Unassembled WGS sequence"/>
</dbReference>
<name>A0A317T181_9PEZI</name>